<evidence type="ECO:0000313" key="3">
    <source>
        <dbReference type="Proteomes" id="UP000345266"/>
    </source>
</evidence>
<sequence length="91" mass="9795">MDKAADRSWAETAVAELPPMVSVDGLAEFLGVSRSTVLRGIDRGLIAAFKPEGRIRIPRAAVAAYLGLPINRAVMSGAIKRYAETARREAK</sequence>
<gene>
    <name evidence="2" type="ORF">BLJG463_02015</name>
</gene>
<reference evidence="2 3" key="1">
    <citation type="submission" date="2019-07" db="EMBL/GenBank/DDBJ databases">
        <authorList>
            <person name="Hibberd C M."/>
            <person name="Gehrig L. J."/>
            <person name="Chang H.-W."/>
            <person name="Venkatesh S."/>
        </authorList>
    </citation>
    <scope>NUCLEOTIDE SEQUENCE [LARGE SCALE GENOMIC DNA]</scope>
    <source>
        <strain evidence="2">Bifidobacterium_longum_subsp_infantis_JG_Bg463</strain>
    </source>
</reference>
<dbReference type="GO" id="GO:0003677">
    <property type="term" value="F:DNA binding"/>
    <property type="evidence" value="ECO:0007669"/>
    <property type="project" value="InterPro"/>
</dbReference>
<name>A0A564VWP4_BIFLI</name>
<protein>
    <submittedName>
        <fullName evidence="2">Helix-turn-helix domain protein</fullName>
    </submittedName>
</protein>
<dbReference type="InterPro" id="IPR041657">
    <property type="entry name" value="HTH_17"/>
</dbReference>
<dbReference type="EMBL" id="CABHNT010000046">
    <property type="protein sequence ID" value="VUX36798.1"/>
    <property type="molecule type" value="Genomic_DNA"/>
</dbReference>
<evidence type="ECO:0000313" key="2">
    <source>
        <dbReference type="EMBL" id="VUX36798.1"/>
    </source>
</evidence>
<dbReference type="NCBIfam" id="TIGR01764">
    <property type="entry name" value="excise"/>
    <property type="match status" value="1"/>
</dbReference>
<dbReference type="Pfam" id="PF12728">
    <property type="entry name" value="HTH_17"/>
    <property type="match status" value="1"/>
</dbReference>
<accession>A0A564VWP4</accession>
<dbReference type="Proteomes" id="UP000345266">
    <property type="component" value="Unassembled WGS sequence"/>
</dbReference>
<dbReference type="AlphaFoldDB" id="A0A564VWP4"/>
<feature type="domain" description="Helix-turn-helix" evidence="1">
    <location>
        <begin position="22"/>
        <end position="66"/>
    </location>
</feature>
<dbReference type="InterPro" id="IPR010093">
    <property type="entry name" value="SinI_DNA-bd"/>
</dbReference>
<organism evidence="2 3">
    <name type="scientific">Bifidobacterium longum subsp. infantis</name>
    <dbReference type="NCBI Taxonomy" id="1682"/>
    <lineage>
        <taxon>Bacteria</taxon>
        <taxon>Bacillati</taxon>
        <taxon>Actinomycetota</taxon>
        <taxon>Actinomycetes</taxon>
        <taxon>Bifidobacteriales</taxon>
        <taxon>Bifidobacteriaceae</taxon>
        <taxon>Bifidobacterium</taxon>
    </lineage>
</organism>
<dbReference type="RefSeq" id="WP_186277971.1">
    <property type="nucleotide sequence ID" value="NZ_CABHND010000001.1"/>
</dbReference>
<evidence type="ECO:0000259" key="1">
    <source>
        <dbReference type="Pfam" id="PF12728"/>
    </source>
</evidence>
<proteinExistence type="predicted"/>